<evidence type="ECO:0000256" key="4">
    <source>
        <dbReference type="ARBA" id="ARBA00022619"/>
    </source>
</evidence>
<feature type="binding site" evidence="7">
    <location>
        <position position="109"/>
    </location>
    <ligand>
        <name>5-amino-6-(D-ribitylamino)uracil</name>
        <dbReference type="ChEBI" id="CHEBI:15934"/>
    </ligand>
</feature>
<dbReference type="Gene3D" id="3.40.50.960">
    <property type="entry name" value="Lumazine/riboflavin synthase"/>
    <property type="match status" value="1"/>
</dbReference>
<evidence type="ECO:0000256" key="6">
    <source>
        <dbReference type="ARBA" id="ARBA00048785"/>
    </source>
</evidence>
<feature type="active site" description="Proton donor" evidence="7">
    <location>
        <position position="84"/>
    </location>
</feature>
<dbReference type="EMBL" id="JABTXI010000006">
    <property type="protein sequence ID" value="MBY3591564.1"/>
    <property type="molecule type" value="Genomic_DNA"/>
</dbReference>
<feature type="binding site" evidence="7">
    <location>
        <begin position="81"/>
        <end position="82"/>
    </location>
    <ligand>
        <name>(2S)-2-hydroxy-3-oxobutyl phosphate</name>
        <dbReference type="ChEBI" id="CHEBI:58830"/>
    </ligand>
</feature>
<comment type="similarity">
    <text evidence="2 7">Belongs to the DMRL synthase family.</text>
</comment>
<dbReference type="EC" id="2.5.1.78" evidence="3 7"/>
<comment type="pathway">
    <text evidence="1 7">Cofactor biosynthesis; riboflavin biosynthesis; riboflavin from 2-hydroxy-3-oxobutyl phosphate and 5-amino-6-(D-ribitylamino)uracil: step 1/2.</text>
</comment>
<keyword evidence="5 7" id="KW-0808">Transferase</keyword>
<evidence type="ECO:0000256" key="1">
    <source>
        <dbReference type="ARBA" id="ARBA00004917"/>
    </source>
</evidence>
<reference evidence="8 9" key="1">
    <citation type="submission" date="2020-06" db="EMBL/GenBank/DDBJ databases">
        <title>Global-level population genomics: horizontal gene transfer, symbiosis and evolution in Rhizobia.</title>
        <authorList>
            <person name="Gai Y."/>
        </authorList>
    </citation>
    <scope>NUCLEOTIDE SEQUENCE [LARGE SCALE GENOMIC DNA]</scope>
    <source>
        <strain evidence="8 9">PLR6_1b</strain>
    </source>
</reference>
<feature type="binding site" evidence="7">
    <location>
        <begin position="76"/>
        <end position="78"/>
    </location>
    <ligand>
        <name>5-amino-6-(D-ribitylamino)uracil</name>
        <dbReference type="ChEBI" id="CHEBI:15934"/>
    </ligand>
</feature>
<dbReference type="InterPro" id="IPR036467">
    <property type="entry name" value="LS/RS_sf"/>
</dbReference>
<evidence type="ECO:0000256" key="5">
    <source>
        <dbReference type="ARBA" id="ARBA00022679"/>
    </source>
</evidence>
<evidence type="ECO:0000313" key="8">
    <source>
        <dbReference type="EMBL" id="MBY3591564.1"/>
    </source>
</evidence>
<keyword evidence="4 7" id="KW-0686">Riboflavin biosynthesis</keyword>
<keyword evidence="9" id="KW-1185">Reference proteome</keyword>
<dbReference type="PANTHER" id="PTHR21058:SF0">
    <property type="entry name" value="6,7-DIMETHYL-8-RIBITYLLUMAZINE SYNTHASE"/>
    <property type="match status" value="1"/>
</dbReference>
<comment type="caution">
    <text evidence="8">The sequence shown here is derived from an EMBL/GenBank/DDBJ whole genome shotgun (WGS) entry which is preliminary data.</text>
</comment>
<dbReference type="InterPro" id="IPR034964">
    <property type="entry name" value="LS"/>
</dbReference>
<dbReference type="RefSeq" id="WP_207602778.1">
    <property type="nucleotide sequence ID" value="NZ_CP071612.1"/>
</dbReference>
<evidence type="ECO:0000313" key="9">
    <source>
        <dbReference type="Proteomes" id="UP000720124"/>
    </source>
</evidence>
<dbReference type="SUPFAM" id="SSF52121">
    <property type="entry name" value="Lumazine synthase"/>
    <property type="match status" value="1"/>
</dbReference>
<dbReference type="HAMAP" id="MF_00178">
    <property type="entry name" value="Lumazine_synth"/>
    <property type="match status" value="1"/>
</dbReference>
<dbReference type="PANTHER" id="PTHR21058">
    <property type="entry name" value="6,7-DIMETHYL-8-RIBITYLLUMAZINE SYNTHASE DMRL SYNTHASE LUMAZINE SYNTHASE"/>
    <property type="match status" value="1"/>
</dbReference>
<dbReference type="Proteomes" id="UP000720124">
    <property type="component" value="Unassembled WGS sequence"/>
</dbReference>
<dbReference type="CDD" id="cd09209">
    <property type="entry name" value="Lumazine_synthase-I"/>
    <property type="match status" value="1"/>
</dbReference>
<dbReference type="InterPro" id="IPR002180">
    <property type="entry name" value="LS/RS"/>
</dbReference>
<gene>
    <name evidence="7" type="primary">ribH</name>
    <name evidence="8" type="ORF">HJA87_17035</name>
</gene>
<dbReference type="Pfam" id="PF00885">
    <property type="entry name" value="DMRL_synthase"/>
    <property type="match status" value="1"/>
</dbReference>
<evidence type="ECO:0000256" key="7">
    <source>
        <dbReference type="HAMAP-Rule" id="MF_00178"/>
    </source>
</evidence>
<evidence type="ECO:0000256" key="2">
    <source>
        <dbReference type="ARBA" id="ARBA00007424"/>
    </source>
</evidence>
<dbReference type="GeneID" id="66145704"/>
<protein>
    <recommendedName>
        <fullName evidence="3 7">6,7-dimethyl-8-ribityllumazine synthase</fullName>
        <shortName evidence="7">DMRL synthase</shortName>
        <shortName evidence="7">LS</shortName>
        <shortName evidence="7">Lumazine synthase</shortName>
        <ecNumber evidence="3 7">2.5.1.78</ecNumber>
    </recommendedName>
</protein>
<accession>A0ABS7LK65</accession>
<organism evidence="8 9">
    <name type="scientific">Rhizobium bangladeshense</name>
    <dbReference type="NCBI Taxonomy" id="1138189"/>
    <lineage>
        <taxon>Bacteria</taxon>
        <taxon>Pseudomonadati</taxon>
        <taxon>Pseudomonadota</taxon>
        <taxon>Alphaproteobacteria</taxon>
        <taxon>Hyphomicrobiales</taxon>
        <taxon>Rhizobiaceae</taxon>
        <taxon>Rhizobium/Agrobacterium group</taxon>
        <taxon>Rhizobium</taxon>
    </lineage>
</organism>
<sequence>MSRETAPHILIVEARFYDDMADALLEGATFALEQAGATYEVVTVPGALEIPAAIAMALDGEDNGGTHYDGYVALGMVIRGETYHFDIVSNESSRALMDLAVSESLAIGNGILTVENDEQAWARARRSEKDKGGFAARAALTMIGLKQKLGA</sequence>
<dbReference type="GO" id="GO:0000906">
    <property type="term" value="F:6,7-dimethyl-8-ribityllumazine synthase activity"/>
    <property type="evidence" value="ECO:0007669"/>
    <property type="project" value="UniProtKB-EC"/>
</dbReference>
<dbReference type="NCBIfam" id="TIGR00114">
    <property type="entry name" value="lumazine-synth"/>
    <property type="match status" value="1"/>
</dbReference>
<comment type="function">
    <text evidence="7">Catalyzes the formation of 6,7-dimethyl-8-ribityllumazine by condensation of 5-amino-6-(D-ribitylamino)uracil with 3,4-dihydroxy-2-butanone 4-phosphate. This is the penultimate step in the biosynthesis of riboflavin.</text>
</comment>
<feature type="binding site" evidence="7">
    <location>
        <position position="123"/>
    </location>
    <ligand>
        <name>(2S)-2-hydroxy-3-oxobutyl phosphate</name>
        <dbReference type="ChEBI" id="CHEBI:58830"/>
    </ligand>
</feature>
<feature type="binding site" evidence="7">
    <location>
        <begin position="47"/>
        <end position="49"/>
    </location>
    <ligand>
        <name>5-amino-6-(D-ribitylamino)uracil</name>
        <dbReference type="ChEBI" id="CHEBI:15934"/>
    </ligand>
</feature>
<feature type="binding site" evidence="7">
    <location>
        <position position="16"/>
    </location>
    <ligand>
        <name>5-amino-6-(D-ribitylamino)uracil</name>
        <dbReference type="ChEBI" id="CHEBI:15934"/>
    </ligand>
</feature>
<evidence type="ECO:0000256" key="3">
    <source>
        <dbReference type="ARBA" id="ARBA00012664"/>
    </source>
</evidence>
<proteinExistence type="inferred from homology"/>
<name>A0ABS7LK65_9HYPH</name>
<comment type="catalytic activity">
    <reaction evidence="6 7">
        <text>(2S)-2-hydroxy-3-oxobutyl phosphate + 5-amino-6-(D-ribitylamino)uracil = 6,7-dimethyl-8-(1-D-ribityl)lumazine + phosphate + 2 H2O + H(+)</text>
        <dbReference type="Rhea" id="RHEA:26152"/>
        <dbReference type="ChEBI" id="CHEBI:15377"/>
        <dbReference type="ChEBI" id="CHEBI:15378"/>
        <dbReference type="ChEBI" id="CHEBI:15934"/>
        <dbReference type="ChEBI" id="CHEBI:43474"/>
        <dbReference type="ChEBI" id="CHEBI:58201"/>
        <dbReference type="ChEBI" id="CHEBI:58830"/>
        <dbReference type="EC" id="2.5.1.78"/>
    </reaction>
</comment>